<dbReference type="Gene3D" id="3.40.50.2000">
    <property type="entry name" value="Glycogen Phosphorylase B"/>
    <property type="match status" value="2"/>
</dbReference>
<dbReference type="EC" id="2.4.1.21" evidence="8"/>
<evidence type="ECO:0000256" key="1">
    <source>
        <dbReference type="ARBA" id="ARBA00001478"/>
    </source>
</evidence>
<dbReference type="KEGG" id="cpm:G5S_0089"/>
<sequence length="476" mass="54044">MRILHTAVEFAPITKAGGLGDMVSSLSLALAKYHEVEVLIPDYPLIFGDLNLPILSKRSFFYTFLGKQHASTVTYKYENLALSVIRLDSQIELFSTPKIYSHDDTMRFTALSAACAAYIHDIPPVDIVHFHDWHLGLLPGLLKHPDSPYYPKIVFTIHNFCYRGYCSTKLLSETKIDNFHLSNYQLFRDPQTSVMMKGGLYCSDAITTVSPTYAQEMMNEYSDPEIHDALSTRSSVFFGILNGIDDRTWNPETDPHLSENYDKSLLREPDLLFMKKEKNKAALYERLGLELNYSPLMCIISRIVEQKGPEFMKEAILHAMENAYALIIIGTCYNEEIFKQFSNLQESLATSCNIRIVLDYNPSLACLTYAASDMICIPSYTEPCGLTQLIAMRYGTVPLVRKTGGLADTVFPGVNGFTFTQTDNFNEFRAMLSEALTTYRYEPDTWLNLIEEGMLRLSGLDLMAKHYKELYLSLLS</sequence>
<evidence type="ECO:0000256" key="7">
    <source>
        <dbReference type="ARBA" id="ARBA00023056"/>
    </source>
</evidence>
<evidence type="ECO:0000256" key="3">
    <source>
        <dbReference type="ARBA" id="ARBA00004964"/>
    </source>
</evidence>
<dbReference type="GO" id="GO:0009011">
    <property type="term" value="F:alpha-1,4-glucan glucosyltransferase (ADP-glucose donor) activity"/>
    <property type="evidence" value="ECO:0007669"/>
    <property type="project" value="UniProtKB-UniRule"/>
</dbReference>
<protein>
    <recommendedName>
        <fullName evidence="8">Glycogen synthase</fullName>
        <ecNumber evidence="8">2.4.1.21</ecNumber>
    </recommendedName>
    <alternativeName>
        <fullName evidence="8">Starch [bacterial glycogen] synthase</fullName>
    </alternativeName>
</protein>
<dbReference type="PANTHER" id="PTHR46083">
    <property type="match status" value="1"/>
</dbReference>
<evidence type="ECO:0000256" key="6">
    <source>
        <dbReference type="ARBA" id="ARBA00022679"/>
    </source>
</evidence>
<dbReference type="EMBL" id="CP002608">
    <property type="protein sequence ID" value="AEB41118.1"/>
    <property type="molecule type" value="Genomic_DNA"/>
</dbReference>
<evidence type="ECO:0000313" key="11">
    <source>
        <dbReference type="EMBL" id="AEB41118.1"/>
    </source>
</evidence>
<name>A0AA34WHJ3_CHLPE</name>
<dbReference type="HAMAP" id="MF_00484">
    <property type="entry name" value="Glycogen_synth"/>
    <property type="match status" value="1"/>
</dbReference>
<feature type="domain" description="Starch synthase catalytic" evidence="10">
    <location>
        <begin position="2"/>
        <end position="230"/>
    </location>
</feature>
<dbReference type="GO" id="GO:0004373">
    <property type="term" value="F:alpha-1,4-glucan glucosyltransferase (UDP-glucose donor) activity"/>
    <property type="evidence" value="ECO:0007669"/>
    <property type="project" value="InterPro"/>
</dbReference>
<evidence type="ECO:0000259" key="9">
    <source>
        <dbReference type="Pfam" id="PF00534"/>
    </source>
</evidence>
<keyword evidence="7 8" id="KW-0320">Glycogen biosynthesis</keyword>
<comment type="catalytic activity">
    <reaction evidence="1 8">
        <text>[(1-&gt;4)-alpha-D-glucosyl](n) + ADP-alpha-D-glucose = [(1-&gt;4)-alpha-D-glucosyl](n+1) + ADP + H(+)</text>
        <dbReference type="Rhea" id="RHEA:18189"/>
        <dbReference type="Rhea" id="RHEA-COMP:9584"/>
        <dbReference type="Rhea" id="RHEA-COMP:9587"/>
        <dbReference type="ChEBI" id="CHEBI:15378"/>
        <dbReference type="ChEBI" id="CHEBI:15444"/>
        <dbReference type="ChEBI" id="CHEBI:57498"/>
        <dbReference type="ChEBI" id="CHEBI:456216"/>
        <dbReference type="EC" id="2.4.1.21"/>
    </reaction>
</comment>
<evidence type="ECO:0000313" key="12">
    <source>
        <dbReference type="Proteomes" id="UP000008305"/>
    </source>
</evidence>
<keyword evidence="5 8" id="KW-0328">Glycosyltransferase</keyword>
<evidence type="ECO:0000256" key="5">
    <source>
        <dbReference type="ARBA" id="ARBA00022676"/>
    </source>
</evidence>
<dbReference type="InterPro" id="IPR013534">
    <property type="entry name" value="Starch_synth_cat_dom"/>
</dbReference>
<dbReference type="RefSeq" id="WP_013712197.1">
    <property type="nucleotide sequence ID" value="NC_015408.1"/>
</dbReference>
<dbReference type="SUPFAM" id="SSF53756">
    <property type="entry name" value="UDP-Glycosyltransferase/glycogen phosphorylase"/>
    <property type="match status" value="1"/>
</dbReference>
<evidence type="ECO:0000256" key="4">
    <source>
        <dbReference type="ARBA" id="ARBA00010281"/>
    </source>
</evidence>
<evidence type="ECO:0000256" key="2">
    <source>
        <dbReference type="ARBA" id="ARBA00002764"/>
    </source>
</evidence>
<evidence type="ECO:0000259" key="10">
    <source>
        <dbReference type="Pfam" id="PF08323"/>
    </source>
</evidence>
<keyword evidence="6 8" id="KW-0808">Transferase</keyword>
<comment type="similarity">
    <text evidence="4 8">Belongs to the glycosyltransferase 1 family. Bacterial/plant glycogen synthase subfamily.</text>
</comment>
<dbReference type="NCBIfam" id="TIGR02095">
    <property type="entry name" value="glgA"/>
    <property type="match status" value="1"/>
</dbReference>
<comment type="function">
    <text evidence="2 8">Synthesizes alpha-1,4-glucan chains using ADP-glucose.</text>
</comment>
<dbReference type="GO" id="GO:0005978">
    <property type="term" value="P:glycogen biosynthetic process"/>
    <property type="evidence" value="ECO:0007669"/>
    <property type="project" value="UniProtKB-UniRule"/>
</dbReference>
<feature type="binding site" evidence="8">
    <location>
        <position position="15"/>
    </location>
    <ligand>
        <name>ADP-alpha-D-glucose</name>
        <dbReference type="ChEBI" id="CHEBI:57498"/>
    </ligand>
</feature>
<feature type="domain" description="Glycosyl transferase family 1" evidence="9">
    <location>
        <begin position="295"/>
        <end position="436"/>
    </location>
</feature>
<gene>
    <name evidence="8" type="primary">glgA</name>
    <name evidence="11" type="ordered locus">G5S_0089</name>
</gene>
<reference evidence="11 12" key="1">
    <citation type="journal article" date="2011" name="J. Bacteriol.">
        <title>Genome sequence of the obligate intracellular animal pathogen Chlamydia pecorum E58.</title>
        <authorList>
            <person name="Mojica S."/>
            <person name="Huot Creasy H."/>
            <person name="Daugherty S."/>
            <person name="Read T.D."/>
            <person name="Kim T."/>
            <person name="Kaltenboeck B."/>
            <person name="Bavoil P."/>
            <person name="Myers G.S."/>
        </authorList>
    </citation>
    <scope>NUCLEOTIDE SEQUENCE [LARGE SCALE GENOMIC DNA]</scope>
    <source>
        <strain evidence="11 12">E58</strain>
    </source>
</reference>
<dbReference type="Pfam" id="PF08323">
    <property type="entry name" value="Glyco_transf_5"/>
    <property type="match status" value="1"/>
</dbReference>
<keyword evidence="12" id="KW-1185">Reference proteome</keyword>
<dbReference type="PANTHER" id="PTHR46083:SF1">
    <property type="entry name" value="GLYCOGEN SYNTHASE 2-RELATED"/>
    <property type="match status" value="1"/>
</dbReference>
<dbReference type="AlphaFoldDB" id="A0AA34WHJ3"/>
<organism evidence="11 12">
    <name type="scientific">Chlamydia pecorum (strain ATCC VR-628 / DSM 29919 / E58)</name>
    <name type="common">Chlamydophila pecorum</name>
    <dbReference type="NCBI Taxonomy" id="331635"/>
    <lineage>
        <taxon>Bacteria</taxon>
        <taxon>Pseudomonadati</taxon>
        <taxon>Chlamydiota</taxon>
        <taxon>Chlamydiia</taxon>
        <taxon>Chlamydiales</taxon>
        <taxon>Chlamydiaceae</taxon>
        <taxon>Chlamydia/Chlamydophila group</taxon>
        <taxon>Chlamydia</taxon>
    </lineage>
</organism>
<dbReference type="InterPro" id="IPR011835">
    <property type="entry name" value="GS/SS"/>
</dbReference>
<dbReference type="CDD" id="cd03791">
    <property type="entry name" value="GT5_Glycogen_synthase_DULL1-like"/>
    <property type="match status" value="1"/>
</dbReference>
<proteinExistence type="inferred from homology"/>
<dbReference type="InterPro" id="IPR001296">
    <property type="entry name" value="Glyco_trans_1"/>
</dbReference>
<comment type="pathway">
    <text evidence="3 8">Glycan biosynthesis; glycogen biosynthesis.</text>
</comment>
<dbReference type="Proteomes" id="UP000008305">
    <property type="component" value="Chromosome"/>
</dbReference>
<dbReference type="Pfam" id="PF00534">
    <property type="entry name" value="Glycos_transf_1"/>
    <property type="match status" value="1"/>
</dbReference>
<evidence type="ECO:0000256" key="8">
    <source>
        <dbReference type="HAMAP-Rule" id="MF_00484"/>
    </source>
</evidence>
<dbReference type="NCBIfam" id="NF001904">
    <property type="entry name" value="PRK00654.2-3"/>
    <property type="match status" value="1"/>
</dbReference>
<accession>A0AA34WHJ3</accession>